<feature type="compositionally biased region" description="Basic and acidic residues" evidence="2">
    <location>
        <begin position="346"/>
        <end position="359"/>
    </location>
</feature>
<feature type="compositionally biased region" description="Low complexity" evidence="2">
    <location>
        <begin position="311"/>
        <end position="324"/>
    </location>
</feature>
<evidence type="ECO:0000256" key="1">
    <source>
        <dbReference type="ARBA" id="ARBA00009953"/>
    </source>
</evidence>
<dbReference type="Pfam" id="PF08621">
    <property type="entry name" value="RPAP1_N"/>
    <property type="match status" value="1"/>
</dbReference>
<feature type="compositionally biased region" description="Basic and acidic residues" evidence="2">
    <location>
        <begin position="439"/>
        <end position="454"/>
    </location>
</feature>
<feature type="region of interest" description="Disordered" evidence="2">
    <location>
        <begin position="439"/>
        <end position="476"/>
    </location>
</feature>
<comment type="caution">
    <text evidence="5">The sequence shown here is derived from an EMBL/GenBank/DDBJ whole genome shotgun (WGS) entry which is preliminary data.</text>
</comment>
<accession>A0A1R0H773</accession>
<dbReference type="InterPro" id="IPR013930">
    <property type="entry name" value="RPAP1_N"/>
</dbReference>
<dbReference type="InterPro" id="IPR039913">
    <property type="entry name" value="RPAP1/Rba50"/>
</dbReference>
<evidence type="ECO:0000313" key="6">
    <source>
        <dbReference type="Proteomes" id="UP000187455"/>
    </source>
</evidence>
<reference evidence="5 6" key="1">
    <citation type="journal article" date="2016" name="Mol. Biol. Evol.">
        <title>Genome-Wide Survey of Gut Fungi (Harpellales) Reveals the First Horizontally Transferred Ubiquitin Gene from a Mosquito Host.</title>
        <authorList>
            <person name="Wang Y."/>
            <person name="White M.M."/>
            <person name="Kvist S."/>
            <person name="Moncalvo J.M."/>
        </authorList>
    </citation>
    <scope>NUCLEOTIDE SEQUENCE [LARGE SCALE GENOMIC DNA]</scope>
    <source>
        <strain evidence="5 6">ALG-7-W6</strain>
    </source>
</reference>
<feature type="region of interest" description="Disordered" evidence="2">
    <location>
        <begin position="298"/>
        <end position="359"/>
    </location>
</feature>
<dbReference type="Proteomes" id="UP000187455">
    <property type="component" value="Unassembled WGS sequence"/>
</dbReference>
<evidence type="ECO:0000313" key="5">
    <source>
        <dbReference type="EMBL" id="OLY85025.1"/>
    </source>
</evidence>
<dbReference type="EMBL" id="LSSL01000268">
    <property type="protein sequence ID" value="OLY85025.1"/>
    <property type="molecule type" value="Genomic_DNA"/>
</dbReference>
<dbReference type="AlphaFoldDB" id="A0A1R0H773"/>
<keyword evidence="6" id="KW-1185">Reference proteome</keyword>
<feature type="domain" description="RPAP1 N-terminal" evidence="4">
    <location>
        <begin position="364"/>
        <end position="399"/>
    </location>
</feature>
<feature type="domain" description="RPAP1 C-terminal" evidence="3">
    <location>
        <begin position="562"/>
        <end position="626"/>
    </location>
</feature>
<feature type="compositionally biased region" description="Polar residues" evidence="2">
    <location>
        <begin position="325"/>
        <end position="335"/>
    </location>
</feature>
<dbReference type="PANTHER" id="PTHR21483:SF18">
    <property type="entry name" value="RNA POLYMERASE II-ASSOCIATED PROTEIN 1"/>
    <property type="match status" value="1"/>
</dbReference>
<feature type="compositionally biased region" description="Polar residues" evidence="2">
    <location>
        <begin position="77"/>
        <end position="89"/>
    </location>
</feature>
<dbReference type="Pfam" id="PF08620">
    <property type="entry name" value="RPAP1_C"/>
    <property type="match status" value="1"/>
</dbReference>
<dbReference type="InterPro" id="IPR013929">
    <property type="entry name" value="RPAP1_C"/>
</dbReference>
<sequence length="781" mass="88393">MDKEIADIGSFRQNKSKNVIRESWVKHKNSNFDQDLLELQEQFLNSNLKPSVTDIKKNKREDIIAVDLDKKAQDSSFIPNNLISDTTSKTPKDEPSNHTKSELQNSEIQYHSNEDFVDPIDSILSDSKPAAQLIKNTAPPIISSKKLNYNSLSQKNTNPLINGKSNKSTFSPSNIENIVKSENILNENYQTNSEKTKSHFIHGLSSEKVPEAFVVSSNNTPLSTPKNTSRPKKPVEKMSLFAQKRLLEKTDPTIISTLKKNSNITNSKGIKNFLTTKVVENDVKRSFISDHKPSLDGFPKMYHNDYKTNESSDINNSNSNIDSSPLDQPQESIKTSQKKKVSFYDSPKEFEPQSNKEMDEADLKISQMSQHDIMDAKEEIQHLLSPKSIDFLMKRNSSKKFLKSKARPILNDLPTSKESILSLVNEKLRQEGKAIIEDVEDDKEKGENIVKSDDFYDSNHPAKVKGSSKSKGLESKKVENKDTINLDVNDSDFYKKLKDVYFENEVSETDKMEWITSFSQAKSPSERVLENLKEQSNRVAKITRDLIDGKPSSLIDDPTSHLRFDFNGSLVDVLDDIPTYKGLHHHGENPDDAGYTIPELLHLSRSTVPGQRSIAIKLIGQILHNINTMTFSDTDSYAIYMCWLDWEGYLYFIPTWMDSYLTVQVESIKSSWTWVVGMDTFNQLPVNSNSALGNGNSAFSSQTEAVSKTFQALGLFLDELIANSHILVPELLSDRIPLSSKKMVCEIVHSLYKYNDEFASKLDSQKSILSTVSEIKNKRLL</sequence>
<feature type="compositionally biased region" description="Basic and acidic residues" evidence="2">
    <location>
        <begin position="90"/>
        <end position="101"/>
    </location>
</feature>
<evidence type="ECO:0000256" key="2">
    <source>
        <dbReference type="SAM" id="MobiDB-lite"/>
    </source>
</evidence>
<feature type="region of interest" description="Disordered" evidence="2">
    <location>
        <begin position="77"/>
        <end position="107"/>
    </location>
</feature>
<dbReference type="OrthoDB" id="348201at2759"/>
<protein>
    <submittedName>
        <fullName evidence="5">RNA polymerase II-associated protein rba50</fullName>
    </submittedName>
</protein>
<evidence type="ECO:0000259" key="4">
    <source>
        <dbReference type="Pfam" id="PF08621"/>
    </source>
</evidence>
<dbReference type="PANTHER" id="PTHR21483">
    <property type="entry name" value="RNA POLYMERASE II-ASSOCIATED PROTEIN 1"/>
    <property type="match status" value="1"/>
</dbReference>
<comment type="similarity">
    <text evidence="1">Belongs to the RPAP1 family.</text>
</comment>
<evidence type="ECO:0000259" key="3">
    <source>
        <dbReference type="Pfam" id="PF08620"/>
    </source>
</evidence>
<proteinExistence type="inferred from homology"/>
<gene>
    <name evidence="5" type="ORF">AYI68_g797</name>
</gene>
<organism evidence="5 6">
    <name type="scientific">Smittium mucronatum</name>
    <dbReference type="NCBI Taxonomy" id="133383"/>
    <lineage>
        <taxon>Eukaryota</taxon>
        <taxon>Fungi</taxon>
        <taxon>Fungi incertae sedis</taxon>
        <taxon>Zoopagomycota</taxon>
        <taxon>Kickxellomycotina</taxon>
        <taxon>Harpellomycetes</taxon>
        <taxon>Harpellales</taxon>
        <taxon>Legeriomycetaceae</taxon>
        <taxon>Smittium</taxon>
    </lineage>
</organism>
<name>A0A1R0H773_9FUNG</name>
<dbReference type="GO" id="GO:0006366">
    <property type="term" value="P:transcription by RNA polymerase II"/>
    <property type="evidence" value="ECO:0007669"/>
    <property type="project" value="InterPro"/>
</dbReference>